<reference evidence="1 2" key="1">
    <citation type="journal article" date="2024" name="G3 (Bethesda)">
        <title>Genome assembly of Hibiscus sabdariffa L. provides insights into metabolisms of medicinal natural products.</title>
        <authorList>
            <person name="Kim T."/>
        </authorList>
    </citation>
    <scope>NUCLEOTIDE SEQUENCE [LARGE SCALE GENOMIC DNA]</scope>
    <source>
        <strain evidence="1">TK-2024</strain>
        <tissue evidence="1">Old leaves</tissue>
    </source>
</reference>
<keyword evidence="2" id="KW-1185">Reference proteome</keyword>
<evidence type="ECO:0000313" key="1">
    <source>
        <dbReference type="EMBL" id="KAK9008796.1"/>
    </source>
</evidence>
<accession>A0ABR2R7T3</accession>
<sequence length="86" mass="8933">MVGDLGRVRLEGNDGVRSVAAQPSPRKQIVESRVDVGVPNRESLLQSKAKLAVASTDRAIGGEIAAQEKVFYFVGEGSGAGYCGGV</sequence>
<organism evidence="1 2">
    <name type="scientific">Hibiscus sabdariffa</name>
    <name type="common">roselle</name>
    <dbReference type="NCBI Taxonomy" id="183260"/>
    <lineage>
        <taxon>Eukaryota</taxon>
        <taxon>Viridiplantae</taxon>
        <taxon>Streptophyta</taxon>
        <taxon>Embryophyta</taxon>
        <taxon>Tracheophyta</taxon>
        <taxon>Spermatophyta</taxon>
        <taxon>Magnoliopsida</taxon>
        <taxon>eudicotyledons</taxon>
        <taxon>Gunneridae</taxon>
        <taxon>Pentapetalae</taxon>
        <taxon>rosids</taxon>
        <taxon>malvids</taxon>
        <taxon>Malvales</taxon>
        <taxon>Malvaceae</taxon>
        <taxon>Malvoideae</taxon>
        <taxon>Hibiscus</taxon>
    </lineage>
</organism>
<gene>
    <name evidence="1" type="ORF">V6N11_080274</name>
</gene>
<proteinExistence type="predicted"/>
<name>A0ABR2R7T3_9ROSI</name>
<protein>
    <submittedName>
        <fullName evidence="1">Uncharacterized protein</fullName>
    </submittedName>
</protein>
<dbReference type="EMBL" id="JBBPBN010000025">
    <property type="protein sequence ID" value="KAK9008796.1"/>
    <property type="molecule type" value="Genomic_DNA"/>
</dbReference>
<dbReference type="Proteomes" id="UP001396334">
    <property type="component" value="Unassembled WGS sequence"/>
</dbReference>
<evidence type="ECO:0000313" key="2">
    <source>
        <dbReference type="Proteomes" id="UP001396334"/>
    </source>
</evidence>
<comment type="caution">
    <text evidence="1">The sequence shown here is derived from an EMBL/GenBank/DDBJ whole genome shotgun (WGS) entry which is preliminary data.</text>
</comment>